<evidence type="ECO:0000313" key="8">
    <source>
        <dbReference type="EMBL" id="SHI69613.1"/>
    </source>
</evidence>
<comment type="domain">
    <text evidence="5">The PRC barrel domain binds ribosomal protein uS19.</text>
</comment>
<dbReference type="GO" id="GO:0005737">
    <property type="term" value="C:cytoplasm"/>
    <property type="evidence" value="ECO:0007669"/>
    <property type="project" value="UniProtKB-SubCell"/>
</dbReference>
<comment type="subunit">
    <text evidence="5">Binds ribosomal protein uS19.</text>
</comment>
<comment type="subcellular location">
    <subcellularLocation>
        <location evidence="5">Cytoplasm</location>
    </subcellularLocation>
</comment>
<comment type="similarity">
    <text evidence="5">Belongs to the RimM family.</text>
</comment>
<sequence length="166" mass="19204">MNDFLAVGQIINTHGIKGELKIYPLTDDIRRFRKLKTVIVDGNEMNISWCKLQNDRVIIKLEGIDSIEQGEKLKTKYLEVKREDAVKLPEDTYFIADLVGCEVYDSNEEYVGKVFEIIKTGSNDVYWIKNNKKEVLVPAMKEFVTDIDISSKKIIIRPVGEWMDED</sequence>
<dbReference type="STRING" id="1121298.SAMN05444401_1378"/>
<evidence type="ECO:0000256" key="5">
    <source>
        <dbReference type="HAMAP-Rule" id="MF_00014"/>
    </source>
</evidence>
<dbReference type="InterPro" id="IPR009000">
    <property type="entry name" value="Transl_B-barrel_sf"/>
</dbReference>
<dbReference type="NCBIfam" id="TIGR02273">
    <property type="entry name" value="16S_RimM"/>
    <property type="match status" value="1"/>
</dbReference>
<dbReference type="InterPro" id="IPR002676">
    <property type="entry name" value="RimM_N"/>
</dbReference>
<protein>
    <recommendedName>
        <fullName evidence="5">Ribosome maturation factor RimM</fullName>
    </recommendedName>
</protein>
<comment type="function">
    <text evidence="5">An accessory protein needed during the final step in the assembly of 30S ribosomal subunit, possibly for assembly of the head region. Essential for efficient processing of 16S rRNA. May be needed both before and after RbfA during the maturation of 16S rRNA. It has affinity for free ribosomal 30S subunits but not for 70S ribosomes.</text>
</comment>
<organism evidence="8 9">
    <name type="scientific">Clostridium amylolyticum</name>
    <dbReference type="NCBI Taxonomy" id="1121298"/>
    <lineage>
        <taxon>Bacteria</taxon>
        <taxon>Bacillati</taxon>
        <taxon>Bacillota</taxon>
        <taxon>Clostridia</taxon>
        <taxon>Eubacteriales</taxon>
        <taxon>Clostridiaceae</taxon>
        <taxon>Clostridium</taxon>
    </lineage>
</organism>
<dbReference type="InterPro" id="IPR011961">
    <property type="entry name" value="RimM"/>
</dbReference>
<dbReference type="InterPro" id="IPR011033">
    <property type="entry name" value="PRC_barrel-like_sf"/>
</dbReference>
<dbReference type="OrthoDB" id="9810331at2"/>
<keyword evidence="1 5" id="KW-0963">Cytoplasm</keyword>
<evidence type="ECO:0000259" key="6">
    <source>
        <dbReference type="Pfam" id="PF01782"/>
    </source>
</evidence>
<keyword evidence="2 5" id="KW-0690">Ribosome biogenesis</keyword>
<evidence type="ECO:0000256" key="3">
    <source>
        <dbReference type="ARBA" id="ARBA00022552"/>
    </source>
</evidence>
<dbReference type="PANTHER" id="PTHR33692">
    <property type="entry name" value="RIBOSOME MATURATION FACTOR RIMM"/>
    <property type="match status" value="1"/>
</dbReference>
<dbReference type="Pfam" id="PF24986">
    <property type="entry name" value="PRC_RimM"/>
    <property type="match status" value="1"/>
</dbReference>
<dbReference type="GO" id="GO:0042274">
    <property type="term" value="P:ribosomal small subunit biogenesis"/>
    <property type="evidence" value="ECO:0007669"/>
    <property type="project" value="UniProtKB-UniRule"/>
</dbReference>
<accession>A0A1M6D8S9</accession>
<evidence type="ECO:0000313" key="9">
    <source>
        <dbReference type="Proteomes" id="UP000184080"/>
    </source>
</evidence>
<dbReference type="PANTHER" id="PTHR33692:SF1">
    <property type="entry name" value="RIBOSOME MATURATION FACTOR RIMM"/>
    <property type="match status" value="1"/>
</dbReference>
<dbReference type="HAMAP" id="MF_00014">
    <property type="entry name" value="Ribosome_mat_RimM"/>
    <property type="match status" value="1"/>
</dbReference>
<evidence type="ECO:0000259" key="7">
    <source>
        <dbReference type="Pfam" id="PF24986"/>
    </source>
</evidence>
<feature type="domain" description="Ribosome maturation factor RimM PRC barrel" evidence="7">
    <location>
        <begin position="97"/>
        <end position="157"/>
    </location>
</feature>
<feature type="domain" description="RimM N-terminal" evidence="6">
    <location>
        <begin position="7"/>
        <end position="84"/>
    </location>
</feature>
<dbReference type="AlphaFoldDB" id="A0A1M6D8S9"/>
<dbReference type="Gene3D" id="2.30.30.240">
    <property type="entry name" value="PRC-barrel domain"/>
    <property type="match status" value="1"/>
</dbReference>
<dbReference type="Proteomes" id="UP000184080">
    <property type="component" value="Unassembled WGS sequence"/>
</dbReference>
<keyword evidence="3 5" id="KW-0698">rRNA processing</keyword>
<dbReference type="SUPFAM" id="SSF50447">
    <property type="entry name" value="Translation proteins"/>
    <property type="match status" value="1"/>
</dbReference>
<evidence type="ECO:0000256" key="4">
    <source>
        <dbReference type="ARBA" id="ARBA00023186"/>
    </source>
</evidence>
<reference evidence="8 9" key="1">
    <citation type="submission" date="2016-11" db="EMBL/GenBank/DDBJ databases">
        <authorList>
            <person name="Jaros S."/>
            <person name="Januszkiewicz K."/>
            <person name="Wedrychowicz H."/>
        </authorList>
    </citation>
    <scope>NUCLEOTIDE SEQUENCE [LARGE SCALE GENOMIC DNA]</scope>
    <source>
        <strain evidence="8 9">DSM 21864</strain>
    </source>
</reference>
<dbReference type="GO" id="GO:0005840">
    <property type="term" value="C:ribosome"/>
    <property type="evidence" value="ECO:0007669"/>
    <property type="project" value="InterPro"/>
</dbReference>
<dbReference type="GO" id="GO:0006364">
    <property type="term" value="P:rRNA processing"/>
    <property type="evidence" value="ECO:0007669"/>
    <property type="project" value="UniProtKB-UniRule"/>
</dbReference>
<dbReference type="GO" id="GO:0043022">
    <property type="term" value="F:ribosome binding"/>
    <property type="evidence" value="ECO:0007669"/>
    <property type="project" value="InterPro"/>
</dbReference>
<keyword evidence="9" id="KW-1185">Reference proteome</keyword>
<dbReference type="RefSeq" id="WP_143148561.1">
    <property type="nucleotide sequence ID" value="NZ_FQZO01000001.1"/>
</dbReference>
<name>A0A1M6D8S9_9CLOT</name>
<gene>
    <name evidence="5" type="primary">rimM</name>
    <name evidence="8" type="ORF">SAMN05444401_1378</name>
</gene>
<dbReference type="InterPro" id="IPR056792">
    <property type="entry name" value="PRC_RimM"/>
</dbReference>
<dbReference type="EMBL" id="FQZO01000001">
    <property type="protein sequence ID" value="SHI69613.1"/>
    <property type="molecule type" value="Genomic_DNA"/>
</dbReference>
<dbReference type="InterPro" id="IPR036976">
    <property type="entry name" value="RimM_N_sf"/>
</dbReference>
<keyword evidence="4 5" id="KW-0143">Chaperone</keyword>
<dbReference type="Gene3D" id="2.40.30.60">
    <property type="entry name" value="RimM"/>
    <property type="match status" value="1"/>
</dbReference>
<dbReference type="SUPFAM" id="SSF50346">
    <property type="entry name" value="PRC-barrel domain"/>
    <property type="match status" value="1"/>
</dbReference>
<proteinExistence type="inferred from homology"/>
<evidence type="ECO:0000256" key="2">
    <source>
        <dbReference type="ARBA" id="ARBA00022517"/>
    </source>
</evidence>
<evidence type="ECO:0000256" key="1">
    <source>
        <dbReference type="ARBA" id="ARBA00022490"/>
    </source>
</evidence>
<dbReference type="Pfam" id="PF01782">
    <property type="entry name" value="RimM"/>
    <property type="match status" value="1"/>
</dbReference>